<feature type="transmembrane region" description="Helical" evidence="1">
    <location>
        <begin position="148"/>
        <end position="165"/>
    </location>
</feature>
<proteinExistence type="predicted"/>
<evidence type="ECO:0000313" key="4">
    <source>
        <dbReference type="Proteomes" id="UP000011021"/>
    </source>
</evidence>
<dbReference type="InterPro" id="IPR056074">
    <property type="entry name" value="DUF7657"/>
</dbReference>
<feature type="transmembrane region" description="Helical" evidence="1">
    <location>
        <begin position="466"/>
        <end position="484"/>
    </location>
</feature>
<accession>E7RXL7</accession>
<keyword evidence="1" id="KW-0812">Transmembrane</keyword>
<name>E7RXL7_9BURK</name>
<protein>
    <recommendedName>
        <fullName evidence="2">DUF7657 domain-containing protein</fullName>
    </recommendedName>
</protein>
<dbReference type="AlphaFoldDB" id="E7RXL7"/>
<dbReference type="Proteomes" id="UP000011021">
    <property type="component" value="Unassembled WGS sequence"/>
</dbReference>
<feature type="transmembrane region" description="Helical" evidence="1">
    <location>
        <begin position="313"/>
        <end position="333"/>
    </location>
</feature>
<feature type="domain" description="DUF7657" evidence="2">
    <location>
        <begin position="20"/>
        <end position="399"/>
    </location>
</feature>
<feature type="transmembrane region" description="Helical" evidence="1">
    <location>
        <begin position="218"/>
        <end position="235"/>
    </location>
</feature>
<dbReference type="RefSeq" id="WP_005673713.1">
    <property type="nucleotide sequence ID" value="NZ_CP146288.1"/>
</dbReference>
<feature type="transmembrane region" description="Helical" evidence="1">
    <location>
        <begin position="345"/>
        <end position="365"/>
    </location>
</feature>
<feature type="transmembrane region" description="Helical" evidence="1">
    <location>
        <begin position="385"/>
        <end position="404"/>
    </location>
</feature>
<keyword evidence="4" id="KW-1185">Reference proteome</keyword>
<organism evidence="3 4">
    <name type="scientific">Lautropia mirabilis ATCC 51599</name>
    <dbReference type="NCBI Taxonomy" id="887898"/>
    <lineage>
        <taxon>Bacteria</taxon>
        <taxon>Pseudomonadati</taxon>
        <taxon>Pseudomonadota</taxon>
        <taxon>Betaproteobacteria</taxon>
        <taxon>Burkholderiales</taxon>
        <taxon>Burkholderiaceae</taxon>
        <taxon>Lautropia</taxon>
    </lineage>
</organism>
<reference evidence="3 4" key="1">
    <citation type="submission" date="2010-12" db="EMBL/GenBank/DDBJ databases">
        <authorList>
            <person name="Muzny D."/>
            <person name="Qin X."/>
            <person name="Deng J."/>
            <person name="Jiang H."/>
            <person name="Liu Y."/>
            <person name="Qu J."/>
            <person name="Song X.-Z."/>
            <person name="Zhang L."/>
            <person name="Thornton R."/>
            <person name="Coyle M."/>
            <person name="Francisco L."/>
            <person name="Jackson L."/>
            <person name="Javaid M."/>
            <person name="Korchina V."/>
            <person name="Kovar C."/>
            <person name="Mata R."/>
            <person name="Mathew T."/>
            <person name="Ngo R."/>
            <person name="Nguyen L."/>
            <person name="Nguyen N."/>
            <person name="Okwuonu G."/>
            <person name="Ongeri F."/>
            <person name="Pham C."/>
            <person name="Simmons D."/>
            <person name="Wilczek-Boney K."/>
            <person name="Hale W."/>
            <person name="Jakkamsetti A."/>
            <person name="Pham P."/>
            <person name="Ruth R."/>
            <person name="San Lucas F."/>
            <person name="Warren J."/>
            <person name="Zhang J."/>
            <person name="Zhao Z."/>
            <person name="Zhou C."/>
            <person name="Zhu D."/>
            <person name="Lee S."/>
            <person name="Bess C."/>
            <person name="Blankenburg K."/>
            <person name="Forbes L."/>
            <person name="Fu Q."/>
            <person name="Gubbala S."/>
            <person name="Hirani K."/>
            <person name="Jayaseelan J.C."/>
            <person name="Lara F."/>
            <person name="Munidasa M."/>
            <person name="Palculict T."/>
            <person name="Patil S."/>
            <person name="Pu L.-L."/>
            <person name="Saada N."/>
            <person name="Tang L."/>
            <person name="Weissenberger G."/>
            <person name="Zhu Y."/>
            <person name="Hemphill L."/>
            <person name="Shang Y."/>
            <person name="Youmans B."/>
            <person name="Ayvaz T."/>
            <person name="Ross M."/>
            <person name="Santibanez J."/>
            <person name="Aqrawi P."/>
            <person name="Gross S."/>
            <person name="Joshi V."/>
            <person name="Fowler G."/>
            <person name="Nazareth L."/>
            <person name="Reid J."/>
            <person name="Worley K."/>
            <person name="Petrosino J."/>
            <person name="Highlander S."/>
            <person name="Gibbs R."/>
        </authorList>
    </citation>
    <scope>NUCLEOTIDE SEQUENCE [LARGE SCALE GENOMIC DNA]</scope>
    <source>
        <strain evidence="3 4">ATCC 51599</strain>
    </source>
</reference>
<feature type="transmembrane region" description="Helical" evidence="1">
    <location>
        <begin position="442"/>
        <end position="459"/>
    </location>
</feature>
<feature type="transmembrane region" description="Helical" evidence="1">
    <location>
        <begin position="247"/>
        <end position="268"/>
    </location>
</feature>
<keyword evidence="1" id="KW-0472">Membrane</keyword>
<sequence>MPDKFRTKKLNKLGLKKCIVALSALYCITHVLLALTPSSYALALQIAGQEVKGLILGTPRAIRSDEWMVLTPYYQIAVNNNFLMTNPLSPYQESLRSFQSLPILDWGLIFKPYHWAFFALPPANALSLYYLFMTLSFVAGWGMLFRQFRLPFSISLLLSGTLYFSPMVQTWWTTNLGSFSLAPWAVLSWILIENRILRVLLTAYTLATWALANAYPPFLYSIGFAMAALTVSIRTDILNRKRLVDGLLALAAALGIFFLYFGDLIAIMRNTVYPGHRVSTSGGVGWPRMIAHLLPGVTTRSYEPLPGIPNSNAAEITVLSTFLPALTLALIDYSRLQKIIWEKRLKALAFSAFFFFISCWLILYIPPVVAKLTGLSMVPTGRAVLAFGLMLNIICAVALARAGIRISGLRLLLLAAILFTGTALKLALSEVAATELYGFMDAIPYACVALLAGILLSRVSSLSTPLIAVFFVAFASNALTYGPFNPVQSAYPIFDHDRATTRQHMANLGAIVTNKGDIAVPGHFGAILEGMGFQTINHVLYAPQLDYFRKIYGNMDESSFTQTFNRYAHISIGNVTKPTLIAPDHVQLPISSFSGNSLLSGIEPPSPAIEILNSPPSTLEQINRHGHIDSISRSADDKNTLDLTGWIHARSDPSTAVRIWSSNPIQKAEISSHSRADVAQAISQELANSGIRLRLRFREPLSPDDKVCIEVQDGEGIFSTVLFMNADHGCTTLGLS</sequence>
<comment type="caution">
    <text evidence="3">The sequence shown here is derived from an EMBL/GenBank/DDBJ whole genome shotgun (WGS) entry which is preliminary data.</text>
</comment>
<feature type="transmembrane region" description="Helical" evidence="1">
    <location>
        <begin position="411"/>
        <end position="430"/>
    </location>
</feature>
<dbReference type="HOGENOM" id="CLU_376763_0_0_4"/>
<keyword evidence="1" id="KW-1133">Transmembrane helix</keyword>
<evidence type="ECO:0000256" key="1">
    <source>
        <dbReference type="SAM" id="Phobius"/>
    </source>
</evidence>
<dbReference type="Pfam" id="PF24677">
    <property type="entry name" value="DUF7657"/>
    <property type="match status" value="1"/>
</dbReference>
<dbReference type="EMBL" id="AEQP01000010">
    <property type="protein sequence ID" value="EFV94691.1"/>
    <property type="molecule type" value="Genomic_DNA"/>
</dbReference>
<gene>
    <name evidence="3" type="ORF">HMPREF0551_1438</name>
</gene>
<feature type="transmembrane region" description="Helical" evidence="1">
    <location>
        <begin position="115"/>
        <end position="141"/>
    </location>
</feature>
<dbReference type="eggNOG" id="ENOG502Z7Q8">
    <property type="taxonomic scope" value="Bacteria"/>
</dbReference>
<evidence type="ECO:0000259" key="2">
    <source>
        <dbReference type="Pfam" id="PF24677"/>
    </source>
</evidence>
<evidence type="ECO:0000313" key="3">
    <source>
        <dbReference type="EMBL" id="EFV94691.1"/>
    </source>
</evidence>